<gene>
    <name evidence="1" type="ORF">FEE39_09785</name>
</gene>
<proteinExistence type="predicted"/>
<dbReference type="Proteomes" id="UP000464749">
    <property type="component" value="Plasmid unnamed1"/>
</dbReference>
<dbReference type="AlphaFoldDB" id="A0A9X7TBB4"/>
<dbReference type="Pfam" id="PF17362">
    <property type="entry name" value="pXO2-34"/>
    <property type="match status" value="1"/>
</dbReference>
<sequence>MTTITGFYFKKTSKIVREKEILNRSHKIRTISGDIYINHLNGLFFTLDGKYKLTLNELYPLITKAYDTHGRLFAARKNIQQPLIAGSLRRKHAH</sequence>
<keyword evidence="1" id="KW-0614">Plasmid</keyword>
<dbReference type="EMBL" id="CP040855">
    <property type="protein sequence ID" value="QIA88525.1"/>
    <property type="molecule type" value="Genomic_DNA"/>
</dbReference>
<evidence type="ECO:0000313" key="2">
    <source>
        <dbReference type="Proteomes" id="UP000464749"/>
    </source>
</evidence>
<name>A0A9X7TBB4_LACJH</name>
<accession>A0A9X7TBB4</accession>
<evidence type="ECO:0000313" key="1">
    <source>
        <dbReference type="EMBL" id="QIA88525.1"/>
    </source>
</evidence>
<protein>
    <submittedName>
        <fullName evidence="1">Uncharacterized protein</fullName>
    </submittedName>
</protein>
<organism evidence="1 2">
    <name type="scientific">Lactobacillus johnsonii</name>
    <dbReference type="NCBI Taxonomy" id="33959"/>
    <lineage>
        <taxon>Bacteria</taxon>
        <taxon>Bacillati</taxon>
        <taxon>Bacillota</taxon>
        <taxon>Bacilli</taxon>
        <taxon>Lactobacillales</taxon>
        <taxon>Lactobacillaceae</taxon>
        <taxon>Lactobacillus</taxon>
    </lineage>
</organism>
<geneLocation type="plasmid" evidence="1 2">
    <name>unnamed1</name>
</geneLocation>
<reference evidence="1 2" key="1">
    <citation type="submission" date="2019-06" db="EMBL/GenBank/DDBJ databases">
        <title>Whole genome sequencing of Lactobacillus johnsonii strain G2A.</title>
        <authorList>
            <person name="Conlan S."/>
            <person name="Thomas P.J."/>
            <person name="Mullikin J."/>
            <person name="Singer J."/>
            <person name="Weaver C."/>
            <person name="Segre J.A."/>
        </authorList>
    </citation>
    <scope>NUCLEOTIDE SEQUENCE [LARGE SCALE GENOMIC DNA]</scope>
    <source>
        <strain evidence="1 2">G2A</strain>
        <plasmid evidence="1 2">unnamed1</plasmid>
    </source>
</reference>
<dbReference type="InterPro" id="IPR020270">
    <property type="entry name" value="Plasmid_pXO2-34"/>
</dbReference>